<gene>
    <name evidence="1" type="ORF">DF220_10570</name>
</gene>
<dbReference type="AlphaFoldDB" id="A0A2U1T2X1"/>
<accession>A0A2U1T2X1</accession>
<dbReference type="RefSeq" id="WP_108997973.1">
    <property type="nucleotide sequence ID" value="NZ_QEEX01000001.1"/>
</dbReference>
<keyword evidence="2" id="KW-1185">Reference proteome</keyword>
<comment type="caution">
    <text evidence="1">The sequence shown here is derived from an EMBL/GenBank/DDBJ whole genome shotgun (WGS) entry which is preliminary data.</text>
</comment>
<organism evidence="1 2">
    <name type="scientific">Homoserinimonas hongtaonis</name>
    <dbReference type="NCBI Taxonomy" id="2079791"/>
    <lineage>
        <taxon>Bacteria</taxon>
        <taxon>Bacillati</taxon>
        <taxon>Actinomycetota</taxon>
        <taxon>Actinomycetes</taxon>
        <taxon>Micrococcales</taxon>
        <taxon>Microbacteriaceae</taxon>
        <taxon>Homoserinimonas</taxon>
    </lineage>
</organism>
<name>A0A2U1T2X1_9MICO</name>
<proteinExistence type="predicted"/>
<evidence type="ECO:0000313" key="2">
    <source>
        <dbReference type="Proteomes" id="UP000244978"/>
    </source>
</evidence>
<reference evidence="2" key="1">
    <citation type="submission" date="2018-04" db="EMBL/GenBank/DDBJ databases">
        <authorList>
            <person name="Liu S."/>
            <person name="Wang Z."/>
            <person name="Li J."/>
        </authorList>
    </citation>
    <scope>NUCLEOTIDE SEQUENCE [LARGE SCALE GENOMIC DNA]</scope>
    <source>
        <strain evidence="2">S1194</strain>
    </source>
</reference>
<sequence length="267" mass="29694">MGRILQYHGREKLRASFEAQVWELGDFDALARAIADLALGQWRHVEALLKSASEWGPISEDYAIDSAINSLTVTTGSDPWHRDGWVFQLISWIAAVEADAGPVRAPQMDQASKGFDGLQLIFDTAGANVSHVLIFEDKATDSPRDTVRDDVWPSFRNLEEGQRNSALSAEVASLLDRVPGIDVPKTVDRIMREPAARAYRVSVTAKSFHADHETLRDLFKGFDEAVAGEPTRRRANVFKVEDLRPWMKELCTCAIELLEGARSCSTP</sequence>
<dbReference type="Proteomes" id="UP000244978">
    <property type="component" value="Unassembled WGS sequence"/>
</dbReference>
<protein>
    <recommendedName>
        <fullName evidence="3">DUF1837 domain-containing protein</fullName>
    </recommendedName>
</protein>
<evidence type="ECO:0000313" key="1">
    <source>
        <dbReference type="EMBL" id="PWB98222.1"/>
    </source>
</evidence>
<dbReference type="EMBL" id="QEEX01000001">
    <property type="protein sequence ID" value="PWB98222.1"/>
    <property type="molecule type" value="Genomic_DNA"/>
</dbReference>
<evidence type="ECO:0008006" key="3">
    <source>
        <dbReference type="Google" id="ProtNLM"/>
    </source>
</evidence>